<evidence type="ECO:0000256" key="11">
    <source>
        <dbReference type="ARBA" id="ARBA00022857"/>
    </source>
</evidence>
<evidence type="ECO:0000259" key="22">
    <source>
        <dbReference type="SMART" id="SM01329"/>
    </source>
</evidence>
<dbReference type="GO" id="GO:0000287">
    <property type="term" value="F:magnesium ion binding"/>
    <property type="evidence" value="ECO:0007669"/>
    <property type="project" value="InterPro"/>
</dbReference>
<keyword evidence="11 17" id="KW-0521">NADP</keyword>
<keyword evidence="7 21" id="KW-0816">Tricarboxylic acid cycle</keyword>
<evidence type="ECO:0000256" key="12">
    <source>
        <dbReference type="ARBA" id="ARBA00023002"/>
    </source>
</evidence>
<gene>
    <name evidence="23" type="primary">icd</name>
    <name evidence="23" type="ORF">JEU22_19050</name>
</gene>
<keyword evidence="8" id="KW-0597">Phosphoprotein</keyword>
<dbReference type="PANTHER" id="PTHR43504:SF1">
    <property type="entry name" value="ISOCITRATE DEHYDROGENASE [NADP]"/>
    <property type="match status" value="1"/>
</dbReference>
<comment type="subunit">
    <text evidence="3">Homodimer.</text>
</comment>
<evidence type="ECO:0000313" key="23">
    <source>
        <dbReference type="EMBL" id="MBI6886005.1"/>
    </source>
</evidence>
<comment type="similarity">
    <text evidence="2">Belongs to the isocitrate and isopropylmalate dehydrogenases family.</text>
</comment>
<reference evidence="23" key="1">
    <citation type="submission" date="2020-12" db="EMBL/GenBank/DDBJ databases">
        <title>Enhanced detection system for hospital associated transmission using whole genome sequencing surveillance.</title>
        <authorList>
            <person name="Harrison L.H."/>
            <person name="Van Tyne D."/>
            <person name="Marsh J.W."/>
            <person name="Griffith M.P."/>
            <person name="Snyder D.J."/>
            <person name="Cooper V.S."/>
            <person name="Mustapha M."/>
        </authorList>
    </citation>
    <scope>NUCLEOTIDE SEQUENCE</scope>
    <source>
        <strain evidence="23">PSB00042</strain>
    </source>
</reference>
<protein>
    <recommendedName>
        <fullName evidence="5 21">Isocitrate dehydrogenase [NADP]</fullName>
        <ecNumber evidence="4 21">1.1.1.42</ecNumber>
    </recommendedName>
</protein>
<keyword evidence="12" id="KW-0560">Oxidoreductase</keyword>
<dbReference type="FunFam" id="3.40.718.10:FF:000005">
    <property type="entry name" value="Isocitrate dehydrogenase [NADP]"/>
    <property type="match status" value="1"/>
</dbReference>
<comment type="function">
    <text evidence="15">Catalyzes the oxidative decarboxylation of isocitrate to 2-oxoglutarate and carbon dioxide with the concomitant reduction of NADP(+).</text>
</comment>
<evidence type="ECO:0000256" key="15">
    <source>
        <dbReference type="ARBA" id="ARBA00046127"/>
    </source>
</evidence>
<feature type="binding site" evidence="16">
    <location>
        <position position="155"/>
    </location>
    <ligand>
        <name>D-threo-isocitrate</name>
        <dbReference type="ChEBI" id="CHEBI:15562"/>
    </ligand>
</feature>
<feature type="site" description="Critical for catalysis" evidence="19">
    <location>
        <position position="232"/>
    </location>
</feature>
<accession>A0A8I1EFZ6</accession>
<evidence type="ECO:0000256" key="7">
    <source>
        <dbReference type="ARBA" id="ARBA00022532"/>
    </source>
</evidence>
<dbReference type="NCBIfam" id="TIGR00183">
    <property type="entry name" value="prok_nadp_idh"/>
    <property type="match status" value="1"/>
</dbReference>
<proteinExistence type="inferred from homology"/>
<feature type="binding site" evidence="18">
    <location>
        <position position="309"/>
    </location>
    <ligand>
        <name>Mg(2+)</name>
        <dbReference type="ChEBI" id="CHEBI:18420"/>
    </ligand>
</feature>
<comment type="cofactor">
    <cofactor evidence="18">
        <name>Mg(2+)</name>
        <dbReference type="ChEBI" id="CHEBI:18420"/>
    </cofactor>
    <cofactor evidence="18">
        <name>Mn(2+)</name>
        <dbReference type="ChEBI" id="CHEBI:29035"/>
    </cofactor>
    <text evidence="18">Binds 1 Mg(2+) or Mn(2+) ion per subunit.</text>
</comment>
<dbReference type="NCBIfam" id="NF005425">
    <property type="entry name" value="PRK07006.1"/>
    <property type="match status" value="1"/>
</dbReference>
<dbReference type="EC" id="1.1.1.42" evidence="4 21"/>
<evidence type="ECO:0000256" key="10">
    <source>
        <dbReference type="ARBA" id="ARBA00022842"/>
    </source>
</evidence>
<dbReference type="PANTHER" id="PTHR43504">
    <property type="entry name" value="ISOCITRATE DEHYDROGENASE [NADP]"/>
    <property type="match status" value="1"/>
</dbReference>
<dbReference type="Proteomes" id="UP000637061">
    <property type="component" value="Unassembled WGS sequence"/>
</dbReference>
<evidence type="ECO:0000256" key="2">
    <source>
        <dbReference type="ARBA" id="ARBA00007769"/>
    </source>
</evidence>
<feature type="binding site" evidence="16">
    <location>
        <position position="121"/>
    </location>
    <ligand>
        <name>D-threo-isocitrate</name>
        <dbReference type="ChEBI" id="CHEBI:15562"/>
    </ligand>
</feature>
<feature type="modified residue" description="N6-succinyllysine" evidence="20">
    <location>
        <position position="244"/>
    </location>
</feature>
<evidence type="ECO:0000256" key="4">
    <source>
        <dbReference type="ARBA" id="ARBA00013013"/>
    </source>
</evidence>
<dbReference type="InterPro" id="IPR024084">
    <property type="entry name" value="IsoPropMal-DH-like_dom"/>
</dbReference>
<dbReference type="GO" id="GO:0006097">
    <property type="term" value="P:glyoxylate cycle"/>
    <property type="evidence" value="ECO:0007669"/>
    <property type="project" value="UniProtKB-KW"/>
</dbReference>
<evidence type="ECO:0000256" key="21">
    <source>
        <dbReference type="RuleBase" id="RU004446"/>
    </source>
</evidence>
<feature type="binding site" evidence="17">
    <location>
        <position position="106"/>
    </location>
    <ligand>
        <name>NADP(+)</name>
        <dbReference type="ChEBI" id="CHEBI:58349"/>
    </ligand>
</feature>
<evidence type="ECO:0000256" key="17">
    <source>
        <dbReference type="PIRSR" id="PIRSR604439-2"/>
    </source>
</evidence>
<feature type="binding site" evidence="16">
    <location>
        <position position="115"/>
    </location>
    <ligand>
        <name>D-threo-isocitrate</name>
        <dbReference type="ChEBI" id="CHEBI:15562"/>
    </ligand>
</feature>
<dbReference type="AlphaFoldDB" id="A0A8I1EFZ6"/>
<keyword evidence="9 21" id="KW-0479">Metal-binding</keyword>
<organism evidence="23 24">
    <name type="scientific">Pseudomonas putida</name>
    <name type="common">Arthrobacter siderocapsulatus</name>
    <dbReference type="NCBI Taxonomy" id="303"/>
    <lineage>
        <taxon>Bacteria</taxon>
        <taxon>Pseudomonadati</taxon>
        <taxon>Pseudomonadota</taxon>
        <taxon>Gammaproteobacteria</taxon>
        <taxon>Pseudomonadales</taxon>
        <taxon>Pseudomonadaceae</taxon>
        <taxon>Pseudomonas</taxon>
    </lineage>
</organism>
<dbReference type="InterPro" id="IPR004439">
    <property type="entry name" value="Isocitrate_DH_NADP_dimer_prok"/>
</dbReference>
<dbReference type="SUPFAM" id="SSF53659">
    <property type="entry name" value="Isocitrate/Isopropylmalate dehydrogenase-like"/>
    <property type="match status" value="1"/>
</dbReference>
<comment type="cofactor">
    <cofactor evidence="1">
        <name>Mn(2+)</name>
        <dbReference type="ChEBI" id="CHEBI:29035"/>
    </cofactor>
</comment>
<feature type="domain" description="Isopropylmalate dehydrogenase-like" evidence="22">
    <location>
        <begin position="30"/>
        <end position="414"/>
    </location>
</feature>
<dbReference type="SMART" id="SM01329">
    <property type="entry name" value="Iso_dh"/>
    <property type="match status" value="1"/>
</dbReference>
<evidence type="ECO:0000256" key="14">
    <source>
        <dbReference type="ARBA" id="ARBA00023554"/>
    </source>
</evidence>
<feature type="modified residue" description="Phosphoserine" evidence="20">
    <location>
        <position position="115"/>
    </location>
</feature>
<evidence type="ECO:0000256" key="9">
    <source>
        <dbReference type="ARBA" id="ARBA00022723"/>
    </source>
</evidence>
<sequence length="418" mass="45655">MGYQKIKVPTDGSKITVNADHSLNVPDHPIIPYIEGDGIGVDVSPVMIKVVDAAVEKAYGGTRKIAWMEVYAGEKATQVYDQDTWLPQETLDAVRDYVVSIKGPLTTPVGGGIRSLNVALRQQLDLYVCLRPVLWFQGVPSPVKKPGDVDMVIFRENSEDIYAGIEWKAGSPEANKVIKFLKEEMGVTKIRFDQDCGIGVKPVSKEGTKRLVRKALQYVVDNDRESLTLVHKGNIMKFTEGAFKDWGYEVARDEFGAELLDGGPWMKFKNPKTGREVIVKDAIADAMLQQILLRPAEYDVIATLNLNGDYLSDALAAEVGGIGIAPGANLSDTVAMFEATHGTAPKYAGQDKVNPGSVILSAEMMLRHMGWTEAADLIIKGTNGAIAAKTVTYDFERLMEGAKLVSSSGFGDEMIKHM</sequence>
<feature type="binding site" evidence="17">
    <location>
        <position position="397"/>
    </location>
    <ligand>
        <name>NADP(+)</name>
        <dbReference type="ChEBI" id="CHEBI:58349"/>
    </ligand>
</feature>
<feature type="binding site" evidence="17">
    <location>
        <begin position="341"/>
        <end position="347"/>
    </location>
    <ligand>
        <name>NADP(+)</name>
        <dbReference type="ChEBI" id="CHEBI:58349"/>
    </ligand>
</feature>
<evidence type="ECO:0000256" key="1">
    <source>
        <dbReference type="ARBA" id="ARBA00001936"/>
    </source>
</evidence>
<evidence type="ECO:0000256" key="13">
    <source>
        <dbReference type="ARBA" id="ARBA00023211"/>
    </source>
</evidence>
<evidence type="ECO:0000256" key="6">
    <source>
        <dbReference type="ARBA" id="ARBA00022435"/>
    </source>
</evidence>
<feature type="binding site" evidence="16">
    <location>
        <position position="117"/>
    </location>
    <ligand>
        <name>D-threo-isocitrate</name>
        <dbReference type="ChEBI" id="CHEBI:15562"/>
    </ligand>
</feature>
<keyword evidence="13 18" id="KW-0464">Manganese</keyword>
<evidence type="ECO:0000313" key="24">
    <source>
        <dbReference type="Proteomes" id="UP000637061"/>
    </source>
</evidence>
<dbReference type="GO" id="GO:0006099">
    <property type="term" value="P:tricarboxylic acid cycle"/>
    <property type="evidence" value="ECO:0007669"/>
    <property type="project" value="UniProtKB-UniRule"/>
</dbReference>
<evidence type="ECO:0000256" key="3">
    <source>
        <dbReference type="ARBA" id="ARBA00011738"/>
    </source>
</evidence>
<evidence type="ECO:0000256" key="20">
    <source>
        <dbReference type="PIRSR" id="PIRSR604439-5"/>
    </source>
</evidence>
<evidence type="ECO:0000256" key="16">
    <source>
        <dbReference type="PIRSR" id="PIRSR604439-1"/>
    </source>
</evidence>
<comment type="caution">
    <text evidence="23">The sequence shown here is derived from an EMBL/GenBank/DDBJ whole genome shotgun (WGS) entry which is preliminary data.</text>
</comment>
<dbReference type="Gene3D" id="3.40.718.10">
    <property type="entry name" value="Isopropylmalate Dehydrogenase"/>
    <property type="match status" value="1"/>
</dbReference>
<keyword evidence="10 18" id="KW-0460">Magnesium</keyword>
<feature type="modified residue" description="N6-succinyllysine" evidence="20">
    <location>
        <position position="102"/>
    </location>
</feature>
<feature type="binding site" evidence="17">
    <location>
        <position position="393"/>
    </location>
    <ligand>
        <name>NADP(+)</name>
        <dbReference type="ChEBI" id="CHEBI:58349"/>
    </ligand>
</feature>
<keyword evidence="6 21" id="KW-0329">Glyoxylate bypass</keyword>
<feature type="site" description="Critical for catalysis" evidence="19">
    <location>
        <position position="162"/>
    </location>
</feature>
<dbReference type="EMBL" id="JAEHTE010000025">
    <property type="protein sequence ID" value="MBI6886005.1"/>
    <property type="molecule type" value="Genomic_DNA"/>
</dbReference>
<name>A0A8I1EFZ6_PSEPU</name>
<dbReference type="Pfam" id="PF00180">
    <property type="entry name" value="Iso_dh"/>
    <property type="match status" value="1"/>
</dbReference>
<evidence type="ECO:0000256" key="5">
    <source>
        <dbReference type="ARBA" id="ARBA00019562"/>
    </source>
</evidence>
<feature type="binding site" evidence="16">
    <location>
        <position position="131"/>
    </location>
    <ligand>
        <name>D-threo-isocitrate</name>
        <dbReference type="ChEBI" id="CHEBI:15562"/>
    </ligand>
</feature>
<comment type="catalytic activity">
    <reaction evidence="14">
        <text>D-threo-isocitrate + NADP(+) = 2-oxoglutarate + CO2 + NADPH</text>
        <dbReference type="Rhea" id="RHEA:19629"/>
        <dbReference type="ChEBI" id="CHEBI:15562"/>
        <dbReference type="ChEBI" id="CHEBI:16526"/>
        <dbReference type="ChEBI" id="CHEBI:16810"/>
        <dbReference type="ChEBI" id="CHEBI:57783"/>
        <dbReference type="ChEBI" id="CHEBI:58349"/>
        <dbReference type="EC" id="1.1.1.42"/>
    </reaction>
</comment>
<evidence type="ECO:0000256" key="8">
    <source>
        <dbReference type="ARBA" id="ARBA00022553"/>
    </source>
</evidence>
<dbReference type="GO" id="GO:0051287">
    <property type="term" value="F:NAD binding"/>
    <property type="evidence" value="ECO:0007669"/>
    <property type="project" value="InterPro"/>
</dbReference>
<dbReference type="InterPro" id="IPR019818">
    <property type="entry name" value="IsoCit/isopropylmalate_DH_CS"/>
</dbReference>
<dbReference type="GO" id="GO:0004450">
    <property type="term" value="F:isocitrate dehydrogenase (NADP+) activity"/>
    <property type="evidence" value="ECO:0007669"/>
    <property type="project" value="UniProtKB-UniRule"/>
</dbReference>
<feature type="modified residue" description="N6-acetyllysine" evidence="20">
    <location>
        <position position="144"/>
    </location>
</feature>
<evidence type="ECO:0000256" key="18">
    <source>
        <dbReference type="PIRSR" id="PIRSR604439-3"/>
    </source>
</evidence>
<dbReference type="PROSITE" id="PS00470">
    <property type="entry name" value="IDH_IMDH"/>
    <property type="match status" value="1"/>
</dbReference>
<evidence type="ECO:0000256" key="19">
    <source>
        <dbReference type="PIRSR" id="PIRSR604439-4"/>
    </source>
</evidence>
<feature type="binding site" evidence="17">
    <location>
        <position position="354"/>
    </location>
    <ligand>
        <name>NADP(+)</name>
        <dbReference type="ChEBI" id="CHEBI:58349"/>
    </ligand>
</feature>
<dbReference type="RefSeq" id="WP_198747839.1">
    <property type="nucleotide sequence ID" value="NZ_JAEHTE010000025.1"/>
</dbReference>